<accession>A0A1H0K0A0</accession>
<evidence type="ECO:0000313" key="2">
    <source>
        <dbReference type="EMBL" id="SDO49468.1"/>
    </source>
</evidence>
<feature type="signal peptide" evidence="1">
    <location>
        <begin position="1"/>
        <end position="23"/>
    </location>
</feature>
<evidence type="ECO:0000256" key="1">
    <source>
        <dbReference type="SAM" id="SignalP"/>
    </source>
</evidence>
<dbReference type="RefSeq" id="WP_084311762.1">
    <property type="nucleotide sequence ID" value="NZ_FNIJ01000012.1"/>
</dbReference>
<dbReference type="Proteomes" id="UP000242957">
    <property type="component" value="Unassembled WGS sequence"/>
</dbReference>
<evidence type="ECO:0000313" key="3">
    <source>
        <dbReference type="Proteomes" id="UP000242957"/>
    </source>
</evidence>
<dbReference type="EMBL" id="FNIJ01000012">
    <property type="protein sequence ID" value="SDO49468.1"/>
    <property type="molecule type" value="Genomic_DNA"/>
</dbReference>
<organism evidence="2 3">
    <name type="scientific">Pseudomonas jinjuensis</name>
    <dbReference type="NCBI Taxonomy" id="198616"/>
    <lineage>
        <taxon>Bacteria</taxon>
        <taxon>Pseudomonadati</taxon>
        <taxon>Pseudomonadota</taxon>
        <taxon>Gammaproteobacteria</taxon>
        <taxon>Pseudomonadales</taxon>
        <taxon>Pseudomonadaceae</taxon>
        <taxon>Pseudomonas</taxon>
    </lineage>
</organism>
<dbReference type="InterPro" id="IPR025060">
    <property type="entry name" value="DUF3999"/>
</dbReference>
<gene>
    <name evidence="2" type="ORF">SAMN05216193_1122</name>
</gene>
<proteinExistence type="predicted"/>
<dbReference type="AlphaFoldDB" id="A0A1H0K0A0"/>
<keyword evidence="3" id="KW-1185">Reference proteome</keyword>
<reference evidence="3" key="1">
    <citation type="submission" date="2016-10" db="EMBL/GenBank/DDBJ databases">
        <authorList>
            <person name="Varghese N."/>
            <person name="Submissions S."/>
        </authorList>
    </citation>
    <scope>NUCLEOTIDE SEQUENCE [LARGE SCALE GENOMIC DNA]</scope>
    <source>
        <strain evidence="3">JCM 21621</strain>
    </source>
</reference>
<feature type="chain" id="PRO_5017204843" description="DUF3999 domain-containing protein" evidence="1">
    <location>
        <begin position="24"/>
        <end position="449"/>
    </location>
</feature>
<sequence>MITLIRSCVALLFAGALSAGVAAENPSDFASQVPLAVSGNGPWYRLQLPVAAQFAARHADLRDLRVFNAEGGALPYSLRLGSARQAETRLEAAGRVFPLRGPAGGAASESLKVIRNTAGTIVEIPPAAVPDGGREILRGWLIDASASDFPLDRLSLDWSAPAEGFQRFRIEASDDLSHWRSVGEGQVARLSFNGERIDNNDVQLPGVRARYLRLLWIAPEEAATLSGARVGGTRSSAEPAPLVWSDPLPGRAGQNGEFTWDLPQALPLERVRIPLGQPNTLAPVTLQGRRDGKVQWSPLARGVLYRLPQGGREVRQEEITLPGWPVSQLRLQVDARGGGLGGEAPQMRVALRATEVIFLARGSAPYRLALGNAGARNSSLPLTVLVPGFDEGKLETMGTARLDGTLQSQAALTAGIDWKRIGLWGVLLLGVGLLAGMAFSLWRTSSAKR</sequence>
<dbReference type="STRING" id="198616.SAMN05216193_1122"/>
<evidence type="ECO:0008006" key="4">
    <source>
        <dbReference type="Google" id="ProtNLM"/>
    </source>
</evidence>
<dbReference type="OrthoDB" id="5405606at2"/>
<keyword evidence="1" id="KW-0732">Signal</keyword>
<name>A0A1H0K0A0_9PSED</name>
<dbReference type="Pfam" id="PF13163">
    <property type="entry name" value="DUF3999"/>
    <property type="match status" value="1"/>
</dbReference>
<dbReference type="Gene3D" id="2.60.120.260">
    <property type="entry name" value="Galactose-binding domain-like"/>
    <property type="match status" value="1"/>
</dbReference>
<protein>
    <recommendedName>
        <fullName evidence="4">DUF3999 domain-containing protein</fullName>
    </recommendedName>
</protein>